<evidence type="ECO:0000256" key="1">
    <source>
        <dbReference type="SAM" id="SignalP"/>
    </source>
</evidence>
<accession>A0AAN7TYY2</accession>
<organism evidence="2 3">
    <name type="scientific">Dictyostelium firmibasis</name>
    <dbReference type="NCBI Taxonomy" id="79012"/>
    <lineage>
        <taxon>Eukaryota</taxon>
        <taxon>Amoebozoa</taxon>
        <taxon>Evosea</taxon>
        <taxon>Eumycetozoa</taxon>
        <taxon>Dictyostelia</taxon>
        <taxon>Dictyosteliales</taxon>
        <taxon>Dictyosteliaceae</taxon>
        <taxon>Dictyostelium</taxon>
    </lineage>
</organism>
<comment type="caution">
    <text evidence="2">The sequence shown here is derived from an EMBL/GenBank/DDBJ whole genome shotgun (WGS) entry which is preliminary data.</text>
</comment>
<reference evidence="2 3" key="1">
    <citation type="submission" date="2023-11" db="EMBL/GenBank/DDBJ databases">
        <title>Dfirmibasis_genome.</title>
        <authorList>
            <person name="Edelbroek B."/>
            <person name="Kjellin J."/>
            <person name="Jerlstrom-Hultqvist J."/>
            <person name="Soderbom F."/>
        </authorList>
    </citation>
    <scope>NUCLEOTIDE SEQUENCE [LARGE SCALE GENOMIC DNA]</scope>
    <source>
        <strain evidence="2 3">TNS-C-14</strain>
    </source>
</reference>
<dbReference type="EMBL" id="JAVFKY010000004">
    <property type="protein sequence ID" value="KAK5578278.1"/>
    <property type="molecule type" value="Genomic_DNA"/>
</dbReference>
<name>A0AAN7TYY2_9MYCE</name>
<gene>
    <name evidence="2" type="ORF">RB653_003234</name>
</gene>
<dbReference type="InterPro" id="IPR021837">
    <property type="entry name" value="CfaA/B/C"/>
</dbReference>
<feature type="chain" id="PRO_5042905738" evidence="1">
    <location>
        <begin position="20"/>
        <end position="249"/>
    </location>
</feature>
<dbReference type="AlphaFoldDB" id="A0AAN7TYY2"/>
<dbReference type="Proteomes" id="UP001344447">
    <property type="component" value="Unassembled WGS sequence"/>
</dbReference>
<keyword evidence="1" id="KW-0732">Signal</keyword>
<feature type="signal peptide" evidence="1">
    <location>
        <begin position="1"/>
        <end position="19"/>
    </location>
</feature>
<sequence>MRLILVLLVLSAIVGLINSQYVLMEVFTYGHTNCSTNSDDSGHESSSSDSSDWGSLSSWSSSDSSLDLTDTESCPVTTASSGNIFKIDTCLLFEWSPTIFKSHDGKIARLTFDDSNEKCEGSPISTHLLTPSQCYGGCRQGFQIKSQFALAEDLFIPNNTVLGITYTGECNGDFKNSFVSINYRLLNMCSVGPGLASLVAIELSCNSTSTTSNLYRDENCTDLGIVIEDPDTDENYCRKNFNFITVCNN</sequence>
<evidence type="ECO:0000313" key="2">
    <source>
        <dbReference type="EMBL" id="KAK5578278.1"/>
    </source>
</evidence>
<keyword evidence="3" id="KW-1185">Reference proteome</keyword>
<protein>
    <submittedName>
        <fullName evidence="2">Uncharacterized protein</fullName>
    </submittedName>
</protein>
<dbReference type="Pfam" id="PF11912">
    <property type="entry name" value="CfaA_B_C"/>
    <property type="match status" value="1"/>
</dbReference>
<evidence type="ECO:0000313" key="3">
    <source>
        <dbReference type="Proteomes" id="UP001344447"/>
    </source>
</evidence>
<proteinExistence type="predicted"/>